<dbReference type="InterPro" id="IPR028098">
    <property type="entry name" value="Glyco_trans_4-like_N"/>
</dbReference>
<dbReference type="Pfam" id="PF13439">
    <property type="entry name" value="Glyco_transf_4"/>
    <property type="match status" value="1"/>
</dbReference>
<dbReference type="Proteomes" id="UP000183788">
    <property type="component" value="Unassembled WGS sequence"/>
</dbReference>
<evidence type="ECO:0000259" key="1">
    <source>
        <dbReference type="Pfam" id="PF00534"/>
    </source>
</evidence>
<sequence length="371" mass="41920">MDGKRNILFVCRRLNIAGGKERVLVNTASFLADSFQVGILQLTQADSFYPVGTGVDMYHIEASNAFGKRSIAAKLRGFIQDIKILRRFMQDHSTDVVISVDYFVSWMFVLGTLFSKRPYLLIGWEHIGYNNPWVQGLGRKLKNYILKQLDHLVVLTRHDADIYNKMGIPVTTIPNAKSFESIVKSNLEQKRILTIGRLSPQKGIDYLLDLIVVLKDRLHGWKFILVAQDDLFTVDELKQWIAEKQIGHLIDLYPPTSKIVDYYLQSSIYLMTSRNEGLPMVLIEAMECGLPCVSFDCETGPADIIQDGVSGKLVPTFNLERMADSVLALTDDATRKMMGVNAAASVEKFSLERISKQWQGFLNATKKKAEC</sequence>
<name>A0A1K1RJJ3_9BACT</name>
<organism evidence="3 5">
    <name type="scientific">Chitinophaga sancti</name>
    <dbReference type="NCBI Taxonomy" id="1004"/>
    <lineage>
        <taxon>Bacteria</taxon>
        <taxon>Pseudomonadati</taxon>
        <taxon>Bacteroidota</taxon>
        <taxon>Chitinophagia</taxon>
        <taxon>Chitinophagales</taxon>
        <taxon>Chitinophagaceae</taxon>
        <taxon>Chitinophaga</taxon>
    </lineage>
</organism>
<dbReference type="EMBL" id="FPIZ01000012">
    <property type="protein sequence ID" value="SFW72335.1"/>
    <property type="molecule type" value="Genomic_DNA"/>
</dbReference>
<proteinExistence type="predicted"/>
<dbReference type="InterPro" id="IPR001296">
    <property type="entry name" value="Glyco_trans_1"/>
</dbReference>
<dbReference type="EC" id="2.4.-.-" evidence="4"/>
<evidence type="ECO:0000313" key="4">
    <source>
        <dbReference type="EMBL" id="WQG87118.1"/>
    </source>
</evidence>
<feature type="domain" description="Glycosyl transferase family 1" evidence="1">
    <location>
        <begin position="184"/>
        <end position="342"/>
    </location>
</feature>
<dbReference type="PANTHER" id="PTHR12526:SF630">
    <property type="entry name" value="GLYCOSYLTRANSFERASE"/>
    <property type="match status" value="1"/>
</dbReference>
<dbReference type="GO" id="GO:0016757">
    <property type="term" value="F:glycosyltransferase activity"/>
    <property type="evidence" value="ECO:0007669"/>
    <property type="project" value="UniProtKB-KW"/>
</dbReference>
<dbReference type="AlphaFoldDB" id="A0A1K1RJJ3"/>
<dbReference type="EMBL" id="CP140154">
    <property type="protein sequence ID" value="WQG87118.1"/>
    <property type="molecule type" value="Genomic_DNA"/>
</dbReference>
<evidence type="ECO:0000259" key="2">
    <source>
        <dbReference type="Pfam" id="PF13439"/>
    </source>
</evidence>
<accession>A0A1K1RJJ3</accession>
<keyword evidence="3" id="KW-0808">Transferase</keyword>
<dbReference type="OrthoDB" id="9811239at2"/>
<evidence type="ECO:0000313" key="6">
    <source>
        <dbReference type="Proteomes" id="UP001326715"/>
    </source>
</evidence>
<dbReference type="Pfam" id="PF00534">
    <property type="entry name" value="Glycos_transf_1"/>
    <property type="match status" value="1"/>
</dbReference>
<keyword evidence="6" id="KW-1185">Reference proteome</keyword>
<dbReference type="Gene3D" id="3.40.50.2000">
    <property type="entry name" value="Glycogen Phosphorylase B"/>
    <property type="match status" value="2"/>
</dbReference>
<protein>
    <submittedName>
        <fullName evidence="4">Glycosyltransferase family 4 protein</fullName>
        <ecNumber evidence="4">2.4.-.-</ecNumber>
    </submittedName>
    <submittedName>
        <fullName evidence="3">Glycosyltransferase involved in cell wall bisynthesis</fullName>
    </submittedName>
</protein>
<keyword evidence="4" id="KW-0328">Glycosyltransferase</keyword>
<dbReference type="RefSeq" id="WP_072362908.1">
    <property type="nucleotide sequence ID" value="NZ_CP139972.1"/>
</dbReference>
<dbReference type="Proteomes" id="UP001326715">
    <property type="component" value="Chromosome"/>
</dbReference>
<gene>
    <name evidence="3" type="ORF">SAMN05661012_03915</name>
    <name evidence="4" type="ORF">SR876_19550</name>
</gene>
<dbReference type="CDD" id="cd03820">
    <property type="entry name" value="GT4_AmsD-like"/>
    <property type="match status" value="1"/>
</dbReference>
<reference evidence="3 5" key="1">
    <citation type="submission" date="2016-11" db="EMBL/GenBank/DDBJ databases">
        <authorList>
            <person name="Jaros S."/>
            <person name="Januszkiewicz K."/>
            <person name="Wedrychowicz H."/>
        </authorList>
    </citation>
    <scope>NUCLEOTIDE SEQUENCE [LARGE SCALE GENOMIC DNA]</scope>
    <source>
        <strain evidence="3 5">DSM 784</strain>
    </source>
</reference>
<evidence type="ECO:0000313" key="5">
    <source>
        <dbReference type="Proteomes" id="UP000183788"/>
    </source>
</evidence>
<feature type="domain" description="Glycosyltransferase subfamily 4-like N-terminal" evidence="2">
    <location>
        <begin position="18"/>
        <end position="175"/>
    </location>
</feature>
<dbReference type="PANTHER" id="PTHR12526">
    <property type="entry name" value="GLYCOSYLTRANSFERASE"/>
    <property type="match status" value="1"/>
</dbReference>
<evidence type="ECO:0000313" key="3">
    <source>
        <dbReference type="EMBL" id="SFW72335.1"/>
    </source>
</evidence>
<reference evidence="4 6" key="2">
    <citation type="submission" date="2023-11" db="EMBL/GenBank/DDBJ databases">
        <title>MicrobeMod: A computational toolkit for identifying prokaryotic methylation and restriction-modification with nanopore sequencing.</title>
        <authorList>
            <person name="Crits-Christoph A."/>
            <person name="Kang S.C."/>
            <person name="Lee H."/>
            <person name="Ostrov N."/>
        </authorList>
    </citation>
    <scope>NUCLEOTIDE SEQUENCE [LARGE SCALE GENOMIC DNA]</scope>
    <source>
        <strain evidence="4 6">ATCC 23090</strain>
    </source>
</reference>
<dbReference type="SUPFAM" id="SSF53756">
    <property type="entry name" value="UDP-Glycosyltransferase/glycogen phosphorylase"/>
    <property type="match status" value="1"/>
</dbReference>
<dbReference type="STRING" id="1004.SAMN05661012_03915"/>